<gene>
    <name evidence="1" type="ORF">H8L47_03070</name>
</gene>
<evidence type="ECO:0000313" key="2">
    <source>
        <dbReference type="Proteomes" id="UP000646911"/>
    </source>
</evidence>
<name>A0ABR6Z422_9BURK</name>
<dbReference type="Proteomes" id="UP000646911">
    <property type="component" value="Unassembled WGS sequence"/>
</dbReference>
<protein>
    <submittedName>
        <fullName evidence="1">Uncharacterized protein</fullName>
    </submittedName>
</protein>
<reference evidence="1 2" key="1">
    <citation type="submission" date="2020-08" db="EMBL/GenBank/DDBJ databases">
        <title>Novel species isolated from subtropical streams in China.</title>
        <authorList>
            <person name="Lu H."/>
        </authorList>
    </citation>
    <scope>NUCLEOTIDE SEQUENCE [LARGE SCALE GENOMIC DNA]</scope>
    <source>
        <strain evidence="1 2">NL8W</strain>
    </source>
</reference>
<keyword evidence="2" id="KW-1185">Reference proteome</keyword>
<proteinExistence type="predicted"/>
<accession>A0ABR6Z422</accession>
<organism evidence="1 2">
    <name type="scientific">Undibacterium umbellatum</name>
    <dbReference type="NCBI Taxonomy" id="2762300"/>
    <lineage>
        <taxon>Bacteria</taxon>
        <taxon>Pseudomonadati</taxon>
        <taxon>Pseudomonadota</taxon>
        <taxon>Betaproteobacteria</taxon>
        <taxon>Burkholderiales</taxon>
        <taxon>Oxalobacteraceae</taxon>
        <taxon>Undibacterium</taxon>
    </lineage>
</organism>
<evidence type="ECO:0000313" key="1">
    <source>
        <dbReference type="EMBL" id="MBC3906544.1"/>
    </source>
</evidence>
<dbReference type="EMBL" id="JACOFX010000001">
    <property type="protein sequence ID" value="MBC3906544.1"/>
    <property type="molecule type" value="Genomic_DNA"/>
</dbReference>
<sequence length="108" mass="11533">MHVVGNVARQLYGLLPHGRAECLADFCDQFCDRKLLHVSGGVVNGDLFEAADQVRSALQVALQDQAGFPGVGHVFFQGAALQAFGIGGGKVAGALCQPIHPLRLRFYQ</sequence>
<comment type="caution">
    <text evidence="1">The sequence shown here is derived from an EMBL/GenBank/DDBJ whole genome shotgun (WGS) entry which is preliminary data.</text>
</comment>